<sequence length="133" mass="14989">MSVKSQLRTDKYAATLSFICVLHCLLAPSFFILTSGFFAFSIDNEFVHNFILFLAIPISSYALISGYRNHKTLNFLFIGFAGLLMLVSAVLFNGILFEEFVEKALTFVGSLLVIYAHYSNYKKCKSIDCSCHE</sequence>
<feature type="transmembrane region" description="Helical" evidence="1">
    <location>
        <begin position="76"/>
        <end position="94"/>
    </location>
</feature>
<accession>A0A937M2U0</accession>
<dbReference type="EMBL" id="JADHSG010000008">
    <property type="protein sequence ID" value="MBL6903589.1"/>
    <property type="molecule type" value="Genomic_DNA"/>
</dbReference>
<dbReference type="GO" id="GO:0015097">
    <property type="term" value="F:mercury ion transmembrane transporter activity"/>
    <property type="evidence" value="ECO:0007669"/>
    <property type="project" value="InterPro"/>
</dbReference>
<feature type="transmembrane region" description="Helical" evidence="1">
    <location>
        <begin position="100"/>
        <end position="118"/>
    </location>
</feature>
<keyword evidence="1" id="KW-1133">Transmembrane helix</keyword>
<organism evidence="2 3">
    <name type="scientific">SAR86 cluster bacterium</name>
    <dbReference type="NCBI Taxonomy" id="2030880"/>
    <lineage>
        <taxon>Bacteria</taxon>
        <taxon>Pseudomonadati</taxon>
        <taxon>Pseudomonadota</taxon>
        <taxon>Gammaproteobacteria</taxon>
        <taxon>SAR86 cluster</taxon>
    </lineage>
</organism>
<dbReference type="Proteomes" id="UP000705230">
    <property type="component" value="Unassembled WGS sequence"/>
</dbReference>
<dbReference type="InterPro" id="IPR004891">
    <property type="entry name" value="Mercury-R_MerC"/>
</dbReference>
<reference evidence="2" key="1">
    <citation type="submission" date="2020-10" db="EMBL/GenBank/DDBJ databases">
        <title>Microbiome of the Black Sea water column analyzed by genome centric metagenomics.</title>
        <authorList>
            <person name="Cabello-Yeves P.J."/>
            <person name="Callieri C."/>
            <person name="Picazo A."/>
            <person name="Mehrshad M."/>
            <person name="Haro-Moreno J.M."/>
            <person name="Roda-Garcia J."/>
            <person name="Dzembekova N."/>
            <person name="Slabakova V."/>
            <person name="Slabakova N."/>
            <person name="Moncheva S."/>
            <person name="Rodriguez-Valera F."/>
        </authorList>
    </citation>
    <scope>NUCLEOTIDE SEQUENCE</scope>
    <source>
        <strain evidence="2">BS30m-G43</strain>
    </source>
</reference>
<dbReference type="Pfam" id="PF03203">
    <property type="entry name" value="MerC"/>
    <property type="match status" value="1"/>
</dbReference>
<name>A0A937M2U0_9GAMM</name>
<evidence type="ECO:0000256" key="1">
    <source>
        <dbReference type="SAM" id="Phobius"/>
    </source>
</evidence>
<keyword evidence="1" id="KW-0812">Transmembrane</keyword>
<dbReference type="AlphaFoldDB" id="A0A937M2U0"/>
<feature type="transmembrane region" description="Helical" evidence="1">
    <location>
        <begin position="12"/>
        <end position="40"/>
    </location>
</feature>
<keyword evidence="1" id="KW-0472">Membrane</keyword>
<proteinExistence type="predicted"/>
<dbReference type="GO" id="GO:0016020">
    <property type="term" value="C:membrane"/>
    <property type="evidence" value="ECO:0007669"/>
    <property type="project" value="InterPro"/>
</dbReference>
<protein>
    <submittedName>
        <fullName evidence="2">MerC domain-containing protein</fullName>
    </submittedName>
</protein>
<evidence type="ECO:0000313" key="2">
    <source>
        <dbReference type="EMBL" id="MBL6903589.1"/>
    </source>
</evidence>
<feature type="transmembrane region" description="Helical" evidence="1">
    <location>
        <begin position="46"/>
        <end position="64"/>
    </location>
</feature>
<comment type="caution">
    <text evidence="2">The sequence shown here is derived from an EMBL/GenBank/DDBJ whole genome shotgun (WGS) entry which is preliminary data.</text>
</comment>
<evidence type="ECO:0000313" key="3">
    <source>
        <dbReference type="Proteomes" id="UP000705230"/>
    </source>
</evidence>
<gene>
    <name evidence="2" type="ORF">ISR29_05245</name>
</gene>